<dbReference type="InterPro" id="IPR008979">
    <property type="entry name" value="Galactose-bd-like_sf"/>
</dbReference>
<keyword evidence="12" id="KW-1185">Reference proteome</keyword>
<feature type="domain" description="F5/8 type C" evidence="9">
    <location>
        <begin position="36"/>
        <end position="184"/>
    </location>
</feature>
<feature type="domain" description="F5/8 type C" evidence="9">
    <location>
        <begin position="187"/>
        <end position="337"/>
    </location>
</feature>
<dbReference type="GO" id="GO:0005886">
    <property type="term" value="C:plasma membrane"/>
    <property type="evidence" value="ECO:0007669"/>
    <property type="project" value="TreeGrafter"/>
</dbReference>
<evidence type="ECO:0000256" key="7">
    <source>
        <dbReference type="SAM" id="MobiDB-lite"/>
    </source>
</evidence>
<keyword evidence="3" id="KW-0964">Secreted</keyword>
<evidence type="ECO:0000313" key="11">
    <source>
        <dbReference type="EMBL" id="CAF3628287.1"/>
    </source>
</evidence>
<keyword evidence="8" id="KW-0732">Signal</keyword>
<dbReference type="AlphaFoldDB" id="A0A813V742"/>
<name>A0A813V742_9BILA</name>
<proteinExistence type="predicted"/>
<keyword evidence="6" id="KW-1015">Disulfide bond</keyword>
<dbReference type="OrthoDB" id="6262482at2759"/>
<feature type="chain" id="PRO_5036223202" description="F5/8 type C domain-containing protein" evidence="8">
    <location>
        <begin position="30"/>
        <end position="1017"/>
    </location>
</feature>
<feature type="compositionally biased region" description="Polar residues" evidence="7">
    <location>
        <begin position="376"/>
        <end position="394"/>
    </location>
</feature>
<dbReference type="GO" id="GO:0006508">
    <property type="term" value="P:proteolysis"/>
    <property type="evidence" value="ECO:0007669"/>
    <property type="project" value="InterPro"/>
</dbReference>
<dbReference type="GO" id="GO:0005576">
    <property type="term" value="C:extracellular region"/>
    <property type="evidence" value="ECO:0007669"/>
    <property type="project" value="UniProtKB-SubCell"/>
</dbReference>
<dbReference type="GO" id="GO:0004185">
    <property type="term" value="F:serine-type carboxypeptidase activity"/>
    <property type="evidence" value="ECO:0007669"/>
    <property type="project" value="InterPro"/>
</dbReference>
<dbReference type="SUPFAM" id="SSF56601">
    <property type="entry name" value="beta-lactamase/transpeptidase-like"/>
    <property type="match status" value="1"/>
</dbReference>
<dbReference type="InterPro" id="IPR012338">
    <property type="entry name" value="Beta-lactam/transpept-like"/>
</dbReference>
<dbReference type="GO" id="GO:0012505">
    <property type="term" value="C:endomembrane system"/>
    <property type="evidence" value="ECO:0007669"/>
    <property type="project" value="UniProtKB-SubCell"/>
</dbReference>
<dbReference type="GO" id="GO:0007155">
    <property type="term" value="P:cell adhesion"/>
    <property type="evidence" value="ECO:0007669"/>
    <property type="project" value="UniProtKB-KW"/>
</dbReference>
<evidence type="ECO:0000259" key="9">
    <source>
        <dbReference type="PROSITE" id="PS50022"/>
    </source>
</evidence>
<evidence type="ECO:0000256" key="2">
    <source>
        <dbReference type="ARBA" id="ARBA00004613"/>
    </source>
</evidence>
<dbReference type="Pfam" id="PF02113">
    <property type="entry name" value="Peptidase_S13"/>
    <property type="match status" value="1"/>
</dbReference>
<dbReference type="CDD" id="cd00057">
    <property type="entry name" value="FA58C"/>
    <property type="match status" value="2"/>
</dbReference>
<gene>
    <name evidence="10" type="ORF">GPM918_LOCUS5561</name>
    <name evidence="11" type="ORF">SRO942_LOCUS5561</name>
</gene>
<dbReference type="PRINTS" id="PR00922">
    <property type="entry name" value="DADACBPTASE3"/>
</dbReference>
<evidence type="ECO:0000256" key="4">
    <source>
        <dbReference type="ARBA" id="ARBA00022889"/>
    </source>
</evidence>
<evidence type="ECO:0000313" key="12">
    <source>
        <dbReference type="Proteomes" id="UP000663829"/>
    </source>
</evidence>
<dbReference type="EMBL" id="CAJOBC010000810">
    <property type="protein sequence ID" value="CAF3628287.1"/>
    <property type="molecule type" value="Genomic_DNA"/>
</dbReference>
<accession>A0A813V742</accession>
<dbReference type="PROSITE" id="PS01285">
    <property type="entry name" value="FA58C_1"/>
    <property type="match status" value="1"/>
</dbReference>
<dbReference type="NCBIfam" id="TIGR00666">
    <property type="entry name" value="PBP4"/>
    <property type="match status" value="1"/>
</dbReference>
<protein>
    <recommendedName>
        <fullName evidence="9">F5/8 type C domain-containing protein</fullName>
    </recommendedName>
</protein>
<feature type="signal peptide" evidence="8">
    <location>
        <begin position="1"/>
        <end position="29"/>
    </location>
</feature>
<dbReference type="PROSITE" id="PS50022">
    <property type="entry name" value="FA58C_3"/>
    <property type="match status" value="2"/>
</dbReference>
<dbReference type="PANTHER" id="PTHR46806:SF5">
    <property type="entry name" value="F5_8 TYPE C DOMAIN-CONTAINING PROTEIN"/>
    <property type="match status" value="1"/>
</dbReference>
<dbReference type="InterPro" id="IPR050633">
    <property type="entry name" value="Neuropilin_MCO_CoagFactor"/>
</dbReference>
<dbReference type="InterPro" id="IPR000421">
    <property type="entry name" value="FA58C"/>
</dbReference>
<comment type="subcellular location">
    <subcellularLocation>
        <location evidence="1">Endomembrane system</location>
        <topology evidence="1">Peripheral membrane protein</topology>
    </subcellularLocation>
    <subcellularLocation>
        <location evidence="2">Secreted</location>
    </subcellularLocation>
</comment>
<evidence type="ECO:0000256" key="3">
    <source>
        <dbReference type="ARBA" id="ARBA00022525"/>
    </source>
</evidence>
<dbReference type="InterPro" id="IPR000667">
    <property type="entry name" value="Peptidase_S13"/>
</dbReference>
<evidence type="ECO:0000256" key="8">
    <source>
        <dbReference type="SAM" id="SignalP"/>
    </source>
</evidence>
<dbReference type="Proteomes" id="UP000681722">
    <property type="component" value="Unassembled WGS sequence"/>
</dbReference>
<dbReference type="FunFam" id="2.60.120.260:FF:000002">
    <property type="entry name" value="Coagulation factor VIII"/>
    <property type="match status" value="1"/>
</dbReference>
<evidence type="ECO:0000256" key="1">
    <source>
        <dbReference type="ARBA" id="ARBA00004184"/>
    </source>
</evidence>
<dbReference type="Pfam" id="PF00754">
    <property type="entry name" value="F5_F8_type_C"/>
    <property type="match status" value="2"/>
</dbReference>
<dbReference type="Gene3D" id="3.40.710.10">
    <property type="entry name" value="DD-peptidase/beta-lactamase superfamily"/>
    <property type="match status" value="2"/>
</dbReference>
<dbReference type="Gene3D" id="2.60.120.260">
    <property type="entry name" value="Galactose-binding domain-like"/>
    <property type="match status" value="3"/>
</dbReference>
<sequence length="1017" mass="115964">MKTRKRLKMFSTNCLLCIISIIFYHPILCQTSTQVCNGPLGMTTGEIRDWQITSSSSSWDPDCHEKNSRLYQPNDRAWCAKQKSDSEWLQIDLGISAKISGVLIQGRANKDEYVTSFMISYSTDAFRWQYIVDRYGNQKVFAGNTDPYTVRHNYFDEPIVARFIKFHTIQWYQHPSLRVEIIGCQECKQYLGLPPYGKISASTSWPYRRRASCQPEDGHLLSNKGWCSKKRYKHDQWLEFDLGHPSTVTSLITKGRGDATAPEQWVTKYKVSFSNDTRLWLYYKDKSHVDPKEFAANNDRDSERIHFLNEPFFARFVRLHPTEWHNHVAMRAAVLGCPHQDQCFPGYFRVNSEAQCVENMAYKKLTWTNDRNRQLSSASSTDYKQRSGRATNGDPSLAVDGSEDSEWSKCATIDNYYVRKPVWMVDLGRVTSVSGVMVRTWHGSNKATNTTIYRDYLYNLDRYSVYVDLRPRRYRFKNSDLCSYVTRANQALLTPRLHFQCQRPIRGRYVYIEADGSTHRWNKLFTAVLCEVFVYEQLMTLKYIDINTCVTSLSISNQQNVTKYKNDFQQVWNTFTNDSQLSHATYSLTVLDGISGNTVFEQNTDVGLASASTLKTITGAAALHYLGKDFVYETLLQYSGILDDYGNLDGYIYIKGSGDPTLGSSRYADTIPDKILTNWTNAIRYEGIKTCRGIVGDTTIWNDSQNMLDGYTWQDMGNYYGTGNSALNWRENQFTLYLQPGTSVGDKVTLVRLDSPPPNVNIINELITGVAGSGDNAYVYLPPYTTTAYLRGTVGIDVPKDFSIAGAIPDSPLYVASELRQAMLKQGIIAQHVYTTVTLTDQTELLRDKDSRTTIDTHRSPTLDKIIYWFEKNSVNLYGELLVKKIAEKTGLSSILDAPDTILPTYCSTYGNIETTAVRTIDGSGLSPANRITTYAMSRMLYLIQKETWYQTFFNSLPLINGINMKSGYIMNVYSYTGYINGTSTHNTIVFSFIVNNFNGGSEDIRNKMWTVLNALK</sequence>
<dbReference type="SUPFAM" id="SSF49785">
    <property type="entry name" value="Galactose-binding domain-like"/>
    <property type="match status" value="3"/>
</dbReference>
<comment type="caution">
    <text evidence="10">The sequence shown here is derived from an EMBL/GenBank/DDBJ whole genome shotgun (WGS) entry which is preliminary data.</text>
</comment>
<evidence type="ECO:0000256" key="6">
    <source>
        <dbReference type="ARBA" id="ARBA00023157"/>
    </source>
</evidence>
<evidence type="ECO:0000256" key="5">
    <source>
        <dbReference type="ARBA" id="ARBA00023136"/>
    </source>
</evidence>
<reference evidence="10" key="1">
    <citation type="submission" date="2021-02" db="EMBL/GenBank/DDBJ databases">
        <authorList>
            <person name="Nowell W R."/>
        </authorList>
    </citation>
    <scope>NUCLEOTIDE SEQUENCE</scope>
</reference>
<dbReference type="GO" id="GO:0038023">
    <property type="term" value="F:signaling receptor activity"/>
    <property type="evidence" value="ECO:0007669"/>
    <property type="project" value="TreeGrafter"/>
</dbReference>
<dbReference type="PANTHER" id="PTHR46806">
    <property type="entry name" value="F5/8 TYPE C DOMAIN-CONTAINING PROTEIN"/>
    <property type="match status" value="1"/>
</dbReference>
<dbReference type="EMBL" id="CAJNOQ010000810">
    <property type="protein sequence ID" value="CAF0840927.1"/>
    <property type="molecule type" value="Genomic_DNA"/>
</dbReference>
<dbReference type="SMART" id="SM00231">
    <property type="entry name" value="FA58C"/>
    <property type="match status" value="2"/>
</dbReference>
<organism evidence="10 12">
    <name type="scientific">Didymodactylos carnosus</name>
    <dbReference type="NCBI Taxonomy" id="1234261"/>
    <lineage>
        <taxon>Eukaryota</taxon>
        <taxon>Metazoa</taxon>
        <taxon>Spiralia</taxon>
        <taxon>Gnathifera</taxon>
        <taxon>Rotifera</taxon>
        <taxon>Eurotatoria</taxon>
        <taxon>Bdelloidea</taxon>
        <taxon>Philodinida</taxon>
        <taxon>Philodinidae</taxon>
        <taxon>Didymodactylos</taxon>
    </lineage>
</organism>
<keyword evidence="5" id="KW-0472">Membrane</keyword>
<feature type="region of interest" description="Disordered" evidence="7">
    <location>
        <begin position="376"/>
        <end position="402"/>
    </location>
</feature>
<keyword evidence="4" id="KW-0130">Cell adhesion</keyword>
<dbReference type="Proteomes" id="UP000663829">
    <property type="component" value="Unassembled WGS sequence"/>
</dbReference>
<evidence type="ECO:0000313" key="10">
    <source>
        <dbReference type="EMBL" id="CAF0840927.1"/>
    </source>
</evidence>